<dbReference type="PANTHER" id="PTHR32037:SF2">
    <property type="entry name" value="TUMOR NECROSIS FACTOR RECEPTOR SUPERFAMILY MEMBER 12A"/>
    <property type="match status" value="1"/>
</dbReference>
<keyword evidence="1" id="KW-0472">Membrane</keyword>
<organism evidence="2 3">
    <name type="scientific">Pelobates cultripes</name>
    <name type="common">Western spadefoot toad</name>
    <dbReference type="NCBI Taxonomy" id="61616"/>
    <lineage>
        <taxon>Eukaryota</taxon>
        <taxon>Metazoa</taxon>
        <taxon>Chordata</taxon>
        <taxon>Craniata</taxon>
        <taxon>Vertebrata</taxon>
        <taxon>Euteleostomi</taxon>
        <taxon>Amphibia</taxon>
        <taxon>Batrachia</taxon>
        <taxon>Anura</taxon>
        <taxon>Pelobatoidea</taxon>
        <taxon>Pelobatidae</taxon>
        <taxon>Pelobates</taxon>
    </lineage>
</organism>
<dbReference type="PRINTS" id="PR01962">
    <property type="entry name" value="TNFACTORR12"/>
</dbReference>
<keyword evidence="1" id="KW-1133">Transmembrane helix</keyword>
<dbReference type="Pfam" id="PF12191">
    <property type="entry name" value="stn_TNFRSF12A"/>
    <property type="match status" value="1"/>
</dbReference>
<keyword evidence="3" id="KW-1185">Reference proteome</keyword>
<dbReference type="EMBL" id="OW240918">
    <property type="protein sequence ID" value="CAH2307983.1"/>
    <property type="molecule type" value="Genomic_DNA"/>
</dbReference>
<proteinExistence type="predicted"/>
<dbReference type="GO" id="GO:0005886">
    <property type="term" value="C:plasma membrane"/>
    <property type="evidence" value="ECO:0007669"/>
    <property type="project" value="InterPro"/>
</dbReference>
<feature type="transmembrane region" description="Helical" evidence="1">
    <location>
        <begin position="53"/>
        <end position="78"/>
    </location>
</feature>
<dbReference type="AlphaFoldDB" id="A0AAD1WIT1"/>
<dbReference type="InterPro" id="IPR022316">
    <property type="entry name" value="TNFR_12"/>
</dbReference>
<gene>
    <name evidence="2" type="ORF">PECUL_23A049711</name>
</gene>
<accession>A0AAD1WIT1</accession>
<dbReference type="PANTHER" id="PTHR32037">
    <property type="entry name" value="TUMOR NECROSIS FACTOR RECEPTOR SUPERFAMILY MEMBER 12A"/>
    <property type="match status" value="1"/>
</dbReference>
<protein>
    <submittedName>
        <fullName evidence="2">Tumor necrosis factor receptor superfamily member 12A</fullName>
    </submittedName>
</protein>
<dbReference type="Proteomes" id="UP001295444">
    <property type="component" value="Chromosome 07"/>
</dbReference>
<dbReference type="GO" id="GO:2001238">
    <property type="term" value="P:positive regulation of extrinsic apoptotic signaling pathway"/>
    <property type="evidence" value="ECO:0007669"/>
    <property type="project" value="TreeGrafter"/>
</dbReference>
<evidence type="ECO:0000256" key="1">
    <source>
        <dbReference type="SAM" id="Phobius"/>
    </source>
</evidence>
<keyword evidence="2" id="KW-0675">Receptor</keyword>
<evidence type="ECO:0000313" key="2">
    <source>
        <dbReference type="EMBL" id="CAH2307983.1"/>
    </source>
</evidence>
<keyword evidence="1" id="KW-0812">Transmembrane</keyword>
<reference evidence="2" key="1">
    <citation type="submission" date="2022-03" db="EMBL/GenBank/DDBJ databases">
        <authorList>
            <person name="Alioto T."/>
            <person name="Alioto T."/>
            <person name="Gomez Garrido J."/>
        </authorList>
    </citation>
    <scope>NUCLEOTIDE SEQUENCE</scope>
</reference>
<name>A0AAD1WIT1_PELCU</name>
<dbReference type="Gene3D" id="4.10.400.20">
    <property type="match status" value="1"/>
</dbReference>
<sequence>MALSIPILFSEEQCPSGRSWSQDLGKCMDCTLCETSSKSDFCHKCEILDPWNFPWLIVGLSALGSMLIILILAVTVYLTHCRRKNKFTTPIEETGAHSAEELLIH</sequence>
<evidence type="ECO:0000313" key="3">
    <source>
        <dbReference type="Proteomes" id="UP001295444"/>
    </source>
</evidence>